<feature type="non-terminal residue" evidence="2">
    <location>
        <position position="287"/>
    </location>
</feature>
<name>A0A7J7FKB0_DICBM</name>
<dbReference type="Proteomes" id="UP000551758">
    <property type="component" value="Unassembled WGS sequence"/>
</dbReference>
<reference evidence="2 3" key="1">
    <citation type="journal article" date="2020" name="Mol. Biol. Evol.">
        <title>Interspecific Gene Flow and the Evolution of Specialization in Black and White Rhinoceros.</title>
        <authorList>
            <person name="Moodley Y."/>
            <person name="Westbury M.V."/>
            <person name="Russo I.M."/>
            <person name="Gopalakrishnan S."/>
            <person name="Rakotoarivelo A."/>
            <person name="Olsen R.A."/>
            <person name="Prost S."/>
            <person name="Tunstall T."/>
            <person name="Ryder O.A."/>
            <person name="Dalen L."/>
            <person name="Bruford M.W."/>
        </authorList>
    </citation>
    <scope>NUCLEOTIDE SEQUENCE [LARGE SCALE GENOMIC DNA]</scope>
    <source>
        <strain evidence="2">SBR-YM</strain>
        <tissue evidence="2">Skin</tissue>
    </source>
</reference>
<feature type="region of interest" description="Disordered" evidence="1">
    <location>
        <begin position="251"/>
        <end position="287"/>
    </location>
</feature>
<dbReference type="AlphaFoldDB" id="A0A7J7FKB0"/>
<feature type="compositionally biased region" description="Basic and acidic residues" evidence="1">
    <location>
        <begin position="143"/>
        <end position="157"/>
    </location>
</feature>
<organism evidence="2 3">
    <name type="scientific">Diceros bicornis minor</name>
    <name type="common">South-central black rhinoceros</name>
    <dbReference type="NCBI Taxonomy" id="77932"/>
    <lineage>
        <taxon>Eukaryota</taxon>
        <taxon>Metazoa</taxon>
        <taxon>Chordata</taxon>
        <taxon>Craniata</taxon>
        <taxon>Vertebrata</taxon>
        <taxon>Euteleostomi</taxon>
        <taxon>Mammalia</taxon>
        <taxon>Eutheria</taxon>
        <taxon>Laurasiatheria</taxon>
        <taxon>Perissodactyla</taxon>
        <taxon>Rhinocerotidae</taxon>
        <taxon>Diceros</taxon>
    </lineage>
</organism>
<keyword evidence="3" id="KW-1185">Reference proteome</keyword>
<accession>A0A7J7FKB0</accession>
<evidence type="ECO:0000313" key="2">
    <source>
        <dbReference type="EMBL" id="KAF5928505.1"/>
    </source>
</evidence>
<evidence type="ECO:0000313" key="3">
    <source>
        <dbReference type="Proteomes" id="UP000551758"/>
    </source>
</evidence>
<protein>
    <submittedName>
        <fullName evidence="2">Uncharacterized protein</fullName>
    </submittedName>
</protein>
<evidence type="ECO:0000256" key="1">
    <source>
        <dbReference type="SAM" id="MobiDB-lite"/>
    </source>
</evidence>
<sequence length="287" mass="30489">TGGEDLGTQVGPGCGGRCLALPARPPWLWAGRKKREAGWGALGPNSRSISGVWEDNSVIPGSRCSQWPGRVWSLILPSVWGWRPSRCSRPASPLLWPSFPALITLTGTWGLLIALPRLGLKGSPITKEGQAWPGPALTLGPSGERRGLNKGGKREGEMWGPRVPWLKGALAPVRPPAWTEASPGPSVVSRLLLLVPEGPGDGLSVVQEAGSGFGYINRGGHTGLEIAPCPEPTQPVHSLSWAGQDRLTGQSHLIPQGSLRPPRRAPNQPWDSPLVQLSRIPKSQSGL</sequence>
<dbReference type="EMBL" id="JACDTQ010000370">
    <property type="protein sequence ID" value="KAF5928505.1"/>
    <property type="molecule type" value="Genomic_DNA"/>
</dbReference>
<gene>
    <name evidence="2" type="ORF">HPG69_015111</name>
</gene>
<feature type="region of interest" description="Disordered" evidence="1">
    <location>
        <begin position="129"/>
        <end position="157"/>
    </location>
</feature>
<comment type="caution">
    <text evidence="2">The sequence shown here is derived from an EMBL/GenBank/DDBJ whole genome shotgun (WGS) entry which is preliminary data.</text>
</comment>
<proteinExistence type="predicted"/>